<dbReference type="InterPro" id="IPR029903">
    <property type="entry name" value="RmlD-like-bd"/>
</dbReference>
<dbReference type="SUPFAM" id="SSF51735">
    <property type="entry name" value="NAD(P)-binding Rossmann-fold domains"/>
    <property type="match status" value="1"/>
</dbReference>
<dbReference type="InterPro" id="IPR005913">
    <property type="entry name" value="dTDP_dehydrorham_reduct"/>
</dbReference>
<dbReference type="Proteomes" id="UP001515480">
    <property type="component" value="Unassembled WGS sequence"/>
</dbReference>
<evidence type="ECO:0000313" key="2">
    <source>
        <dbReference type="EMBL" id="KAL1527265.1"/>
    </source>
</evidence>
<dbReference type="Gene3D" id="3.90.25.10">
    <property type="entry name" value="UDP-galactose 4-epimerase, domain 1"/>
    <property type="match status" value="1"/>
</dbReference>
<dbReference type="PANTHER" id="PTHR10491:SF4">
    <property type="entry name" value="METHIONINE ADENOSYLTRANSFERASE 2 SUBUNIT BETA"/>
    <property type="match status" value="1"/>
</dbReference>
<comment type="caution">
    <text evidence="2">The sequence shown here is derived from an EMBL/GenBank/DDBJ whole genome shotgun (WGS) entry which is preliminary data.</text>
</comment>
<name>A0AB34JZA7_PRYPA</name>
<dbReference type="PANTHER" id="PTHR10491">
    <property type="entry name" value="DTDP-4-DEHYDRORHAMNOSE REDUCTASE"/>
    <property type="match status" value="1"/>
</dbReference>
<evidence type="ECO:0000313" key="3">
    <source>
        <dbReference type="Proteomes" id="UP001515480"/>
    </source>
</evidence>
<dbReference type="InterPro" id="IPR036291">
    <property type="entry name" value="NAD(P)-bd_dom_sf"/>
</dbReference>
<protein>
    <recommendedName>
        <fullName evidence="1">RmlD-like substrate binding domain-containing protein</fullName>
    </recommendedName>
</protein>
<dbReference type="EMBL" id="JBGBPQ010000003">
    <property type="protein sequence ID" value="KAL1527265.1"/>
    <property type="molecule type" value="Genomic_DNA"/>
</dbReference>
<organism evidence="2 3">
    <name type="scientific">Prymnesium parvum</name>
    <name type="common">Toxic golden alga</name>
    <dbReference type="NCBI Taxonomy" id="97485"/>
    <lineage>
        <taxon>Eukaryota</taxon>
        <taxon>Haptista</taxon>
        <taxon>Haptophyta</taxon>
        <taxon>Prymnesiophyceae</taxon>
        <taxon>Prymnesiales</taxon>
        <taxon>Prymnesiaceae</taxon>
        <taxon>Prymnesium</taxon>
    </lineage>
</organism>
<accession>A0AB34JZA7</accession>
<reference evidence="2 3" key="1">
    <citation type="journal article" date="2024" name="Science">
        <title>Giant polyketide synthase enzymes in the biosynthesis of giant marine polyether toxins.</title>
        <authorList>
            <person name="Fallon T.R."/>
            <person name="Shende V.V."/>
            <person name="Wierzbicki I.H."/>
            <person name="Pendleton A.L."/>
            <person name="Watervoot N.F."/>
            <person name="Auber R.P."/>
            <person name="Gonzalez D.J."/>
            <person name="Wisecaver J.H."/>
            <person name="Moore B.S."/>
        </authorList>
    </citation>
    <scope>NUCLEOTIDE SEQUENCE [LARGE SCALE GENOMIC DNA]</scope>
    <source>
        <strain evidence="2 3">12B1</strain>
    </source>
</reference>
<feature type="domain" description="RmlD-like substrate binding" evidence="1">
    <location>
        <begin position="3"/>
        <end position="145"/>
    </location>
</feature>
<dbReference type="Pfam" id="PF04321">
    <property type="entry name" value="RmlD_sub_bind"/>
    <property type="match status" value="1"/>
</dbReference>
<keyword evidence="3" id="KW-1185">Reference proteome</keyword>
<evidence type="ECO:0000259" key="1">
    <source>
        <dbReference type="Pfam" id="PF04321"/>
    </source>
</evidence>
<dbReference type="Gene3D" id="3.40.50.720">
    <property type="entry name" value="NAD(P)-binding Rossmann-like Domain"/>
    <property type="match status" value="1"/>
</dbReference>
<sequence length="154" mass="16526">MAADPEALVIRTNVVFGPEQVGKNFVYQLVRKLKASESMNVPSDQKNTPTYNRDLADATKQLVEAGAVGVFNVGGPEVLGRVEFAEVVADCLGLDKKPIVPLTTENNGQAALRPLDSGLSLEKVQAIIPGWQPRSVRDALAHWIANPRGKLLGA</sequence>
<gene>
    <name evidence="2" type="ORF">AB1Y20_015940</name>
</gene>
<dbReference type="AlphaFoldDB" id="A0AB34JZA7"/>
<proteinExistence type="predicted"/>